<dbReference type="PROSITE" id="PS01031">
    <property type="entry name" value="SHSP"/>
    <property type="match status" value="1"/>
</dbReference>
<evidence type="ECO:0000256" key="3">
    <source>
        <dbReference type="PROSITE-ProRule" id="PRU00285"/>
    </source>
</evidence>
<proteinExistence type="inferred from homology"/>
<dbReference type="Pfam" id="PF00011">
    <property type="entry name" value="HSP20"/>
    <property type="match status" value="1"/>
</dbReference>
<evidence type="ECO:0000256" key="5">
    <source>
        <dbReference type="SAM" id="MobiDB-lite"/>
    </source>
</evidence>
<evidence type="ECO:0000256" key="1">
    <source>
        <dbReference type="ARBA" id="ARBA00022946"/>
    </source>
</evidence>
<keyword evidence="2" id="KW-0346">Stress response</keyword>
<evidence type="ECO:0000256" key="2">
    <source>
        <dbReference type="ARBA" id="ARBA00023016"/>
    </source>
</evidence>
<feature type="domain" description="SHSP" evidence="6">
    <location>
        <begin position="107"/>
        <end position="212"/>
    </location>
</feature>
<keyword evidence="8" id="KW-1185">Reference proteome</keyword>
<dbReference type="InterPro" id="IPR002068">
    <property type="entry name" value="A-crystallin/Hsp20_dom"/>
</dbReference>
<keyword evidence="1" id="KW-0809">Transit peptide</keyword>
<evidence type="ECO:0000259" key="6">
    <source>
        <dbReference type="PROSITE" id="PS01031"/>
    </source>
</evidence>
<dbReference type="Gene3D" id="2.60.40.790">
    <property type="match status" value="1"/>
</dbReference>
<comment type="similarity">
    <text evidence="3 4">Belongs to the small heat shock protein (HSP20) family.</text>
</comment>
<protein>
    <recommendedName>
        <fullName evidence="6">SHSP domain-containing protein</fullName>
    </recommendedName>
</protein>
<dbReference type="Proteomes" id="UP001168877">
    <property type="component" value="Unassembled WGS sequence"/>
</dbReference>
<evidence type="ECO:0000313" key="8">
    <source>
        <dbReference type="Proteomes" id="UP001168877"/>
    </source>
</evidence>
<reference evidence="7" key="1">
    <citation type="journal article" date="2022" name="Plant J.">
        <title>Strategies of tolerance reflected in two North American maple genomes.</title>
        <authorList>
            <person name="McEvoy S.L."/>
            <person name="Sezen U.U."/>
            <person name="Trouern-Trend A."/>
            <person name="McMahon S.M."/>
            <person name="Schaberg P.G."/>
            <person name="Yang J."/>
            <person name="Wegrzyn J.L."/>
            <person name="Swenson N.G."/>
        </authorList>
    </citation>
    <scope>NUCLEOTIDE SEQUENCE</scope>
    <source>
        <strain evidence="7">NS2018</strain>
    </source>
</reference>
<accession>A0AA39RZN3</accession>
<organism evidence="7 8">
    <name type="scientific">Acer saccharum</name>
    <name type="common">Sugar maple</name>
    <dbReference type="NCBI Taxonomy" id="4024"/>
    <lineage>
        <taxon>Eukaryota</taxon>
        <taxon>Viridiplantae</taxon>
        <taxon>Streptophyta</taxon>
        <taxon>Embryophyta</taxon>
        <taxon>Tracheophyta</taxon>
        <taxon>Spermatophyta</taxon>
        <taxon>Magnoliopsida</taxon>
        <taxon>eudicotyledons</taxon>
        <taxon>Gunneridae</taxon>
        <taxon>Pentapetalae</taxon>
        <taxon>rosids</taxon>
        <taxon>malvids</taxon>
        <taxon>Sapindales</taxon>
        <taxon>Sapindaceae</taxon>
        <taxon>Hippocastanoideae</taxon>
        <taxon>Acereae</taxon>
        <taxon>Acer</taxon>
    </lineage>
</organism>
<dbReference type="InterPro" id="IPR044656">
    <property type="entry name" value="HSP14.7/HSP23.5/HSP23.6-like"/>
</dbReference>
<dbReference type="AlphaFoldDB" id="A0AA39RZN3"/>
<dbReference type="PANTHER" id="PTHR46991">
    <property type="entry name" value="23.5 KDA HEAT SHOCK PROTEIN, MITOCHONDRIAL"/>
    <property type="match status" value="1"/>
</dbReference>
<gene>
    <name evidence="7" type="ORF">LWI29_026239</name>
</gene>
<name>A0AA39RZN3_ACESA</name>
<feature type="compositionally biased region" description="Basic and acidic residues" evidence="5">
    <location>
        <begin position="42"/>
        <end position="63"/>
    </location>
</feature>
<sequence length="212" mass="23682">MASSIALRRASSSSSTLFSKLLRPSSVFRSFNTNAQLSNSTDDDHTVDDVHRRSDRSVSRRLDSSPSFFSDVFDPFSPPRSLNQMLNLMDQLMDNPFLSRGMGSGSPLSSSTRRGWDVKEDDDALLLRMDMPGISKDDVKISVQNNTLSIKGEAEAESENEESARRYSSRIDLPPSLYKVDEIKAEMKNGVLKLVVPKVKEEVNKGFQVKVE</sequence>
<evidence type="ECO:0000313" key="7">
    <source>
        <dbReference type="EMBL" id="KAK0587641.1"/>
    </source>
</evidence>
<dbReference type="SUPFAM" id="SSF49764">
    <property type="entry name" value="HSP20-like chaperones"/>
    <property type="match status" value="1"/>
</dbReference>
<feature type="region of interest" description="Disordered" evidence="5">
    <location>
        <begin position="38"/>
        <end position="63"/>
    </location>
</feature>
<dbReference type="PANTHER" id="PTHR46991:SF11">
    <property type="entry name" value="SMALL HEAT SHOCK PROTEIN HSPF"/>
    <property type="match status" value="1"/>
</dbReference>
<dbReference type="EMBL" id="JAUESC010000382">
    <property type="protein sequence ID" value="KAK0587641.1"/>
    <property type="molecule type" value="Genomic_DNA"/>
</dbReference>
<dbReference type="InterPro" id="IPR008978">
    <property type="entry name" value="HSP20-like_chaperone"/>
</dbReference>
<dbReference type="CDD" id="cd06464">
    <property type="entry name" value="ACD_sHsps-like"/>
    <property type="match status" value="1"/>
</dbReference>
<comment type="caution">
    <text evidence="7">The sequence shown here is derived from an EMBL/GenBank/DDBJ whole genome shotgun (WGS) entry which is preliminary data.</text>
</comment>
<reference evidence="7" key="2">
    <citation type="submission" date="2023-06" db="EMBL/GenBank/DDBJ databases">
        <authorList>
            <person name="Swenson N.G."/>
            <person name="Wegrzyn J.L."/>
            <person name="Mcevoy S.L."/>
        </authorList>
    </citation>
    <scope>NUCLEOTIDE SEQUENCE</scope>
    <source>
        <strain evidence="7">NS2018</strain>
        <tissue evidence="7">Leaf</tissue>
    </source>
</reference>
<evidence type="ECO:0000256" key="4">
    <source>
        <dbReference type="RuleBase" id="RU003616"/>
    </source>
</evidence>